<dbReference type="KEGG" id="mnd:KOY48_05510"/>
<keyword evidence="2" id="KW-1185">Reference proteome</keyword>
<reference evidence="1" key="1">
    <citation type="submission" date="2021-06" db="EMBL/GenBank/DDBJ databases">
        <title>An adapted protocol for Saccharibacteria cultivation: two new species join this phylum of Candidate Phyla Radiations.</title>
        <authorList>
            <person name="Ibrahim A."/>
            <person name="Maatouk M."/>
            <person name="Zgheib R."/>
            <person name="Haddad G."/>
            <person name="Bou Khalil J."/>
            <person name="Raoult D."/>
            <person name="Bittar F."/>
        </authorList>
    </citation>
    <scope>NUCLEOTIDE SEQUENCE</scope>
    <source>
        <strain evidence="1">IHU1</strain>
    </source>
</reference>
<protein>
    <submittedName>
        <fullName evidence="1">Uncharacterized protein</fullName>
    </submittedName>
</protein>
<name>A0A8F1MBD5_9BACT</name>
<accession>A0A8F1MBD5</accession>
<dbReference type="AlphaFoldDB" id="A0A8F1MBD5"/>
<organism evidence="1 2">
    <name type="scientific">Candidatus Minimicrobia naudis</name>
    <dbReference type="NCBI Taxonomy" id="2841263"/>
    <lineage>
        <taxon>Bacteria</taxon>
        <taxon>Candidatus Saccharimonadota</taxon>
        <taxon>Candidatus Saccharimonadota incertae sedis</taxon>
        <taxon>Candidatus Minimicrobia</taxon>
    </lineage>
</organism>
<dbReference type="Proteomes" id="UP000679129">
    <property type="component" value="Chromosome"/>
</dbReference>
<dbReference type="EMBL" id="CP076460">
    <property type="protein sequence ID" value="QWQ32265.1"/>
    <property type="molecule type" value="Genomic_DNA"/>
</dbReference>
<gene>
    <name evidence="1" type="ORF">KOY48_05510</name>
</gene>
<evidence type="ECO:0000313" key="1">
    <source>
        <dbReference type="EMBL" id="QWQ32265.1"/>
    </source>
</evidence>
<sequence>MLAFAKLDIKTDRILYINPHTVISGALDGLLELDFEDNDYFALSYDATMVNAHKDVIGLKTNRRLL</sequence>
<evidence type="ECO:0000313" key="2">
    <source>
        <dbReference type="Proteomes" id="UP000679129"/>
    </source>
</evidence>
<proteinExistence type="predicted"/>